<dbReference type="Proteomes" id="UP000238176">
    <property type="component" value="Unassembled WGS sequence"/>
</dbReference>
<accession>A0A2T0UK35</accession>
<gene>
    <name evidence="1" type="ORF">B0I28_1053</name>
</gene>
<evidence type="ECO:0000313" key="2">
    <source>
        <dbReference type="Proteomes" id="UP000238176"/>
    </source>
</evidence>
<sequence>MRDSRTEFAGAATAAADARAREVLGGVDALLGSDPHHRAVMGAAKALVACAVNPASAFFASAEAEGAAQRLVEFLAGMQAGNGLFDGENFASPPDTAFTVNDLCDTYALLEIAPEGFAALGDSLAAVAARAAEPLRLGGVHTPNHRWELSSALAKLHRHWPDERLVARVDEWLAEGVDIDADGWYSERSPNYALWVSNPALVAIGEHLGRPALLDLVERSLEAVAAATLPDGTVETVHSRRQDQRGTIALAPFLMQFRRFAIRRGRGDFAAVAAGIEGIADPASALTEILLEPDLAGELPEPEARKAGTAVFAGSGLAVSRDGDFAATVYGGSDYAAHGRIRSGLATNPTFLRLFAGDAVLDSVRLSRDFFGLGPFRADGLDADGSTFLLRERASAAYYGPLPAGFRRGDAVYDLADEGRFSAAMDFAHRPAEPVALETSVQITVGEREVAVQIAADPGRVRQVLELAFRDGGELEGVRPVDGGFEPEGTTAVYRKGGDRITVEVDARGAFTRGYHPGEDYTHLGGTDAAHGIRLYVPLPATGRCTLVLRAS</sequence>
<keyword evidence="2" id="KW-1185">Reference proteome</keyword>
<comment type="caution">
    <text evidence="1">The sequence shown here is derived from an EMBL/GenBank/DDBJ whole genome shotgun (WGS) entry which is preliminary data.</text>
</comment>
<proteinExistence type="predicted"/>
<protein>
    <recommendedName>
        <fullName evidence="3">Heparinase II/III-like protein</fullName>
    </recommendedName>
</protein>
<dbReference type="Gene3D" id="1.50.10.100">
    <property type="entry name" value="Chondroitin AC/alginate lyase"/>
    <property type="match status" value="1"/>
</dbReference>
<dbReference type="AlphaFoldDB" id="A0A2T0UK35"/>
<reference evidence="1 2" key="1">
    <citation type="submission" date="2018-03" db="EMBL/GenBank/DDBJ databases">
        <title>Genomic Encyclopedia of Type Strains, Phase III (KMG-III): the genomes of soil and plant-associated and newly described type strains.</title>
        <authorList>
            <person name="Whitman W."/>
        </authorList>
    </citation>
    <scope>NUCLEOTIDE SEQUENCE [LARGE SCALE GENOMIC DNA]</scope>
    <source>
        <strain evidence="1 2">CGMCC 4.7067</strain>
    </source>
</reference>
<name>A0A2T0UK35_9ACTN</name>
<dbReference type="RefSeq" id="WP_106364386.1">
    <property type="nucleotide sequence ID" value="NZ_PVTJ01000005.1"/>
</dbReference>
<dbReference type="OrthoDB" id="1290722at2"/>
<dbReference type="InterPro" id="IPR008929">
    <property type="entry name" value="Chondroitin_lyas"/>
</dbReference>
<evidence type="ECO:0008006" key="3">
    <source>
        <dbReference type="Google" id="ProtNLM"/>
    </source>
</evidence>
<organism evidence="1 2">
    <name type="scientific">Glycomyces artemisiae</name>
    <dbReference type="NCBI Taxonomy" id="1076443"/>
    <lineage>
        <taxon>Bacteria</taxon>
        <taxon>Bacillati</taxon>
        <taxon>Actinomycetota</taxon>
        <taxon>Actinomycetes</taxon>
        <taxon>Glycomycetales</taxon>
        <taxon>Glycomycetaceae</taxon>
        <taxon>Glycomyces</taxon>
    </lineage>
</organism>
<evidence type="ECO:0000313" key="1">
    <source>
        <dbReference type="EMBL" id="PRY58290.1"/>
    </source>
</evidence>
<dbReference type="EMBL" id="PVTJ01000005">
    <property type="protein sequence ID" value="PRY58290.1"/>
    <property type="molecule type" value="Genomic_DNA"/>
</dbReference>